<reference evidence="7 8" key="1">
    <citation type="submission" date="2024-11" db="EMBL/GenBank/DDBJ databases">
        <title>Chromosome-level genome assembly of the freshwater bivalve Anodonta woodiana.</title>
        <authorList>
            <person name="Chen X."/>
        </authorList>
    </citation>
    <scope>NUCLEOTIDE SEQUENCE [LARGE SCALE GENOMIC DNA]</scope>
    <source>
        <strain evidence="7">MN2024</strain>
        <tissue evidence="7">Gills</tissue>
    </source>
</reference>
<feature type="chain" id="PRO_5044725169" description="C1q domain-containing protein" evidence="5">
    <location>
        <begin position="21"/>
        <end position="319"/>
    </location>
</feature>
<accession>A0ABD3W400</accession>
<dbReference type="Gene3D" id="2.60.120.40">
    <property type="match status" value="1"/>
</dbReference>
<keyword evidence="8" id="KW-1185">Reference proteome</keyword>
<dbReference type="InterPro" id="IPR050822">
    <property type="entry name" value="Cerebellin_Synaptic_Org"/>
</dbReference>
<evidence type="ECO:0000256" key="3">
    <source>
        <dbReference type="ARBA" id="ARBA00022729"/>
    </source>
</evidence>
<organism evidence="7 8">
    <name type="scientific">Sinanodonta woodiana</name>
    <name type="common">Chinese pond mussel</name>
    <name type="synonym">Anodonta woodiana</name>
    <dbReference type="NCBI Taxonomy" id="1069815"/>
    <lineage>
        <taxon>Eukaryota</taxon>
        <taxon>Metazoa</taxon>
        <taxon>Spiralia</taxon>
        <taxon>Lophotrochozoa</taxon>
        <taxon>Mollusca</taxon>
        <taxon>Bivalvia</taxon>
        <taxon>Autobranchia</taxon>
        <taxon>Heteroconchia</taxon>
        <taxon>Palaeoheterodonta</taxon>
        <taxon>Unionida</taxon>
        <taxon>Unionoidea</taxon>
        <taxon>Unionidae</taxon>
        <taxon>Unioninae</taxon>
        <taxon>Sinanodonta</taxon>
    </lineage>
</organism>
<proteinExistence type="predicted"/>
<keyword evidence="2" id="KW-0964">Secreted</keyword>
<dbReference type="Pfam" id="PF00386">
    <property type="entry name" value="C1q"/>
    <property type="match status" value="1"/>
</dbReference>
<dbReference type="Proteomes" id="UP001634394">
    <property type="component" value="Unassembled WGS sequence"/>
</dbReference>
<dbReference type="SUPFAM" id="SSF49842">
    <property type="entry name" value="TNF-like"/>
    <property type="match status" value="1"/>
</dbReference>
<dbReference type="AlphaFoldDB" id="A0ABD3W400"/>
<evidence type="ECO:0000313" key="7">
    <source>
        <dbReference type="EMBL" id="KAL3867325.1"/>
    </source>
</evidence>
<keyword evidence="3 5" id="KW-0732">Signal</keyword>
<dbReference type="EMBL" id="JBJQND010000009">
    <property type="protein sequence ID" value="KAL3867324.1"/>
    <property type="molecule type" value="Genomic_DNA"/>
</dbReference>
<feature type="domain" description="C1q" evidence="6">
    <location>
        <begin position="185"/>
        <end position="319"/>
    </location>
</feature>
<feature type="signal peptide" evidence="5">
    <location>
        <begin position="1"/>
        <end position="20"/>
    </location>
</feature>
<gene>
    <name evidence="7" type="ORF">ACJMK2_044536</name>
</gene>
<dbReference type="SMART" id="SM00110">
    <property type="entry name" value="C1Q"/>
    <property type="match status" value="1"/>
</dbReference>
<dbReference type="EMBL" id="JBJQND010000009">
    <property type="protein sequence ID" value="KAL3867325.1"/>
    <property type="molecule type" value="Genomic_DNA"/>
</dbReference>
<feature type="coiled-coil region" evidence="4">
    <location>
        <begin position="104"/>
        <end position="131"/>
    </location>
</feature>
<evidence type="ECO:0000256" key="5">
    <source>
        <dbReference type="SAM" id="SignalP"/>
    </source>
</evidence>
<dbReference type="EMBL" id="JBJQND010000009">
    <property type="protein sequence ID" value="KAL3867322.1"/>
    <property type="molecule type" value="Genomic_DNA"/>
</dbReference>
<dbReference type="PANTHER" id="PTHR22923:SF102">
    <property type="entry name" value="CEREBELLIN 13-RELATED"/>
    <property type="match status" value="1"/>
</dbReference>
<dbReference type="PRINTS" id="PR00007">
    <property type="entry name" value="COMPLEMNTC1Q"/>
</dbReference>
<dbReference type="InterPro" id="IPR001073">
    <property type="entry name" value="C1q_dom"/>
</dbReference>
<dbReference type="GO" id="GO:0005576">
    <property type="term" value="C:extracellular region"/>
    <property type="evidence" value="ECO:0007669"/>
    <property type="project" value="UniProtKB-SubCell"/>
</dbReference>
<dbReference type="PROSITE" id="PS50871">
    <property type="entry name" value="C1Q"/>
    <property type="match status" value="1"/>
</dbReference>
<comment type="subcellular location">
    <subcellularLocation>
        <location evidence="1">Secreted</location>
    </subcellularLocation>
</comment>
<dbReference type="InterPro" id="IPR008983">
    <property type="entry name" value="Tumour_necrosis_fac-like_dom"/>
</dbReference>
<name>A0ABD3W400_SINWO</name>
<sequence length="319" mass="37106">MKRLYLAIMVMAIDFAHVTSEPSELERLKKTLDMVDLTLAFDILGLRRDLDTERRLRLELQTTVHQLQEQMFANNHTNSINEIDNLRADFKTQQSIIENVLQEVHVVQNQNHILRNDNTRLQNENNDLRHMFIALNEAFKEEKHLRKQMERRVNGLRLMQENLQFESVQETLQLNGLKLSEFEKHLNLRVSFSAQVSPSINDIDPYETIVFGKVIHNEGNAYNPINGIFVAPVDGTYVFFSNLLTLSKEFEAVLMINETIELLLYTGQPNKFANGSNMIVIHMDKGDRARMIKHNVWGKRPFYIHNYFSTFSGFLLNAG</sequence>
<evidence type="ECO:0000313" key="8">
    <source>
        <dbReference type="Proteomes" id="UP001634394"/>
    </source>
</evidence>
<dbReference type="PANTHER" id="PTHR22923">
    <property type="entry name" value="CEREBELLIN-RELATED"/>
    <property type="match status" value="1"/>
</dbReference>
<protein>
    <recommendedName>
        <fullName evidence="6">C1q domain-containing protein</fullName>
    </recommendedName>
</protein>
<dbReference type="EMBL" id="JBJQND010000009">
    <property type="protein sequence ID" value="KAL3867323.1"/>
    <property type="molecule type" value="Genomic_DNA"/>
</dbReference>
<evidence type="ECO:0000256" key="1">
    <source>
        <dbReference type="ARBA" id="ARBA00004613"/>
    </source>
</evidence>
<keyword evidence="4" id="KW-0175">Coiled coil</keyword>
<evidence type="ECO:0000259" key="6">
    <source>
        <dbReference type="PROSITE" id="PS50871"/>
    </source>
</evidence>
<evidence type="ECO:0000256" key="2">
    <source>
        <dbReference type="ARBA" id="ARBA00022525"/>
    </source>
</evidence>
<comment type="caution">
    <text evidence="7">The sequence shown here is derived from an EMBL/GenBank/DDBJ whole genome shotgun (WGS) entry which is preliminary data.</text>
</comment>
<evidence type="ECO:0000256" key="4">
    <source>
        <dbReference type="SAM" id="Coils"/>
    </source>
</evidence>